<dbReference type="InterPro" id="IPR010895">
    <property type="entry name" value="CHRD"/>
</dbReference>
<evidence type="ECO:0000256" key="1">
    <source>
        <dbReference type="SAM" id="SignalP"/>
    </source>
</evidence>
<evidence type="ECO:0000259" key="2">
    <source>
        <dbReference type="SMART" id="SM00754"/>
    </source>
</evidence>
<organism evidence="3 4">
    <name type="scientific">Seiridium unicorne</name>
    <dbReference type="NCBI Taxonomy" id="138068"/>
    <lineage>
        <taxon>Eukaryota</taxon>
        <taxon>Fungi</taxon>
        <taxon>Dikarya</taxon>
        <taxon>Ascomycota</taxon>
        <taxon>Pezizomycotina</taxon>
        <taxon>Sordariomycetes</taxon>
        <taxon>Xylariomycetidae</taxon>
        <taxon>Amphisphaeriales</taxon>
        <taxon>Sporocadaceae</taxon>
        <taxon>Seiridium</taxon>
    </lineage>
</organism>
<dbReference type="Pfam" id="PF07452">
    <property type="entry name" value="CHRD"/>
    <property type="match status" value="1"/>
</dbReference>
<name>A0ABR2UU69_9PEZI</name>
<feature type="signal peptide" evidence="1">
    <location>
        <begin position="1"/>
        <end position="19"/>
    </location>
</feature>
<protein>
    <recommendedName>
        <fullName evidence="2">CHRD domain-containing protein</fullName>
    </recommendedName>
</protein>
<dbReference type="Proteomes" id="UP001408356">
    <property type="component" value="Unassembled WGS sequence"/>
</dbReference>
<reference evidence="3 4" key="1">
    <citation type="journal article" date="2024" name="J. Plant Pathol.">
        <title>Sequence and assembly of the genome of Seiridium unicorne, isolate CBS 538.82, causal agent of cypress canker disease.</title>
        <authorList>
            <person name="Scali E."/>
            <person name="Rocca G.D."/>
            <person name="Danti R."/>
            <person name="Garbelotto M."/>
            <person name="Barberini S."/>
            <person name="Baroncelli R."/>
            <person name="Emiliani G."/>
        </authorList>
    </citation>
    <scope>NUCLEOTIDE SEQUENCE [LARGE SCALE GENOMIC DNA]</scope>
    <source>
        <strain evidence="3 4">BM-138-508</strain>
    </source>
</reference>
<evidence type="ECO:0000313" key="3">
    <source>
        <dbReference type="EMBL" id="KAK9418172.1"/>
    </source>
</evidence>
<feature type="chain" id="PRO_5045833430" description="CHRD domain-containing protein" evidence="1">
    <location>
        <begin position="20"/>
        <end position="246"/>
    </location>
</feature>
<dbReference type="SMART" id="SM00754">
    <property type="entry name" value="CHRD"/>
    <property type="match status" value="1"/>
</dbReference>
<accession>A0ABR2UU69</accession>
<comment type="caution">
    <text evidence="3">The sequence shown here is derived from an EMBL/GenBank/DDBJ whole genome shotgun (WGS) entry which is preliminary data.</text>
</comment>
<dbReference type="EMBL" id="JARVKF010000393">
    <property type="protein sequence ID" value="KAK9418172.1"/>
    <property type="molecule type" value="Genomic_DNA"/>
</dbReference>
<keyword evidence="4" id="KW-1185">Reference proteome</keyword>
<proteinExistence type="predicted"/>
<sequence>MKSSTTIAIITALAAGVAAAPAPIDYTPPGGWVSVDYSKVDFSKIDYSKVDYSKVDWSKVDYSKVDYSKVDWSKVDYGNKGYGQWDSATKIFTSTYSVKATPDQVVNGTGAATVFTGGLKGSKGTFDYGIIADSNTICYRIEIDGFRGNYQSPAKTATHIHQAAKGQNGPPRLAFPNPVAVDEHKPEGKRVSVGCITGPFTTGLTANGADTGAGFHVSQIEKDPKGFFTDVHSSLAVPGAFRGQLA</sequence>
<keyword evidence="1" id="KW-0732">Signal</keyword>
<gene>
    <name evidence="3" type="ORF">SUNI508_08366</name>
</gene>
<evidence type="ECO:0000313" key="4">
    <source>
        <dbReference type="Proteomes" id="UP001408356"/>
    </source>
</evidence>
<feature type="domain" description="CHRD" evidence="2">
    <location>
        <begin position="94"/>
        <end position="246"/>
    </location>
</feature>